<name>X0X2J6_9ZZZZ</name>
<evidence type="ECO:0000313" key="1">
    <source>
        <dbReference type="EMBL" id="GAG19216.1"/>
    </source>
</evidence>
<dbReference type="AlphaFoldDB" id="X0X2J6"/>
<accession>X0X2J6</accession>
<sequence length="258" mass="29311">IVTITPADILQALNRGQKFATDLLSRHYPDPLLVKDDSALTTISGQQSYALPENIFEDKLQKVEILESGIAWEVKRINYREVSYYETNSQVSRPFYYYIMEKQFYLVPTPSGGKTIRYWYLREPETLIEPQGRVTTVDVANNYVTVDDIGSDLTTDSDELKNYINIVDAQSGKIKVSLQIQALDTSAETITIKTSPDRSTVWNRTIASAITTDVEVDDYVCLSRGNCIPYLKDPISNYIIQYAVLELKRKLGEPIESE</sequence>
<reference evidence="1" key="1">
    <citation type="journal article" date="2014" name="Front. Microbiol.">
        <title>High frequency of phylogenetically diverse reductive dehalogenase-homologous genes in deep subseafloor sedimentary metagenomes.</title>
        <authorList>
            <person name="Kawai M."/>
            <person name="Futagami T."/>
            <person name="Toyoda A."/>
            <person name="Takaki Y."/>
            <person name="Nishi S."/>
            <person name="Hori S."/>
            <person name="Arai W."/>
            <person name="Tsubouchi T."/>
            <person name="Morono Y."/>
            <person name="Uchiyama I."/>
            <person name="Ito T."/>
            <person name="Fujiyama A."/>
            <person name="Inagaki F."/>
            <person name="Takami H."/>
        </authorList>
    </citation>
    <scope>NUCLEOTIDE SEQUENCE</scope>
    <source>
        <strain evidence="1">Expedition CK06-06</strain>
    </source>
</reference>
<organism evidence="1">
    <name type="scientific">marine sediment metagenome</name>
    <dbReference type="NCBI Taxonomy" id="412755"/>
    <lineage>
        <taxon>unclassified sequences</taxon>
        <taxon>metagenomes</taxon>
        <taxon>ecological metagenomes</taxon>
    </lineage>
</organism>
<comment type="caution">
    <text evidence="1">The sequence shown here is derived from an EMBL/GenBank/DDBJ whole genome shotgun (WGS) entry which is preliminary data.</text>
</comment>
<feature type="non-terminal residue" evidence="1">
    <location>
        <position position="258"/>
    </location>
</feature>
<dbReference type="InterPro" id="IPR056209">
    <property type="entry name" value="SU10_adaptor"/>
</dbReference>
<feature type="non-terminal residue" evidence="1">
    <location>
        <position position="1"/>
    </location>
</feature>
<protein>
    <submittedName>
        <fullName evidence="1">Uncharacterized protein</fullName>
    </submittedName>
</protein>
<gene>
    <name evidence="1" type="ORF">S01H1_54687</name>
</gene>
<proteinExistence type="predicted"/>
<dbReference type="EMBL" id="BARS01035497">
    <property type="protein sequence ID" value="GAG19216.1"/>
    <property type="molecule type" value="Genomic_DNA"/>
</dbReference>
<dbReference type="Pfam" id="PF24175">
    <property type="entry name" value="SU10_adaptor"/>
    <property type="match status" value="1"/>
</dbReference>